<organism evidence="1 2">
    <name type="scientific">Scutellospora calospora</name>
    <dbReference type="NCBI Taxonomy" id="85575"/>
    <lineage>
        <taxon>Eukaryota</taxon>
        <taxon>Fungi</taxon>
        <taxon>Fungi incertae sedis</taxon>
        <taxon>Mucoromycota</taxon>
        <taxon>Glomeromycotina</taxon>
        <taxon>Glomeromycetes</taxon>
        <taxon>Diversisporales</taxon>
        <taxon>Gigasporaceae</taxon>
        <taxon>Scutellospora</taxon>
    </lineage>
</organism>
<evidence type="ECO:0000313" key="1">
    <source>
        <dbReference type="EMBL" id="CAG8628877.1"/>
    </source>
</evidence>
<feature type="non-terminal residue" evidence="1">
    <location>
        <position position="1"/>
    </location>
</feature>
<name>A0ACA9N456_9GLOM</name>
<sequence>IQFKVQPQSQQSPLPQPGPPPPSTRFKRSKDLTTNENIIRI</sequence>
<evidence type="ECO:0000313" key="2">
    <source>
        <dbReference type="Proteomes" id="UP000789860"/>
    </source>
</evidence>
<accession>A0ACA9N456</accession>
<gene>
    <name evidence="1" type="ORF">SCALOS_LOCUS7898</name>
</gene>
<dbReference type="EMBL" id="CAJVPM010019253">
    <property type="protein sequence ID" value="CAG8628877.1"/>
    <property type="molecule type" value="Genomic_DNA"/>
</dbReference>
<comment type="caution">
    <text evidence="1">The sequence shown here is derived from an EMBL/GenBank/DDBJ whole genome shotgun (WGS) entry which is preliminary data.</text>
</comment>
<proteinExistence type="predicted"/>
<protein>
    <submittedName>
        <fullName evidence="1">10288_t:CDS:1</fullName>
    </submittedName>
</protein>
<dbReference type="Proteomes" id="UP000789860">
    <property type="component" value="Unassembled WGS sequence"/>
</dbReference>
<keyword evidence="2" id="KW-1185">Reference proteome</keyword>
<reference evidence="1" key="1">
    <citation type="submission" date="2021-06" db="EMBL/GenBank/DDBJ databases">
        <authorList>
            <person name="Kallberg Y."/>
            <person name="Tangrot J."/>
            <person name="Rosling A."/>
        </authorList>
    </citation>
    <scope>NUCLEOTIDE SEQUENCE</scope>
    <source>
        <strain evidence="1">AU212A</strain>
    </source>
</reference>